<dbReference type="Pfam" id="PF10626">
    <property type="entry name" value="TraO"/>
    <property type="match status" value="1"/>
</dbReference>
<evidence type="ECO:0000313" key="1">
    <source>
        <dbReference type="EMBL" id="EXY92364.1"/>
    </source>
</evidence>
<accession>A0A015U6B8</accession>
<dbReference type="PATRIC" id="fig|1339316.3.peg.911"/>
<protein>
    <submittedName>
        <fullName evidence="1">Conjugative transposon TraO family protein</fullName>
    </submittedName>
</protein>
<sequence length="185" mass="20845">MFLYFVLTDKAHAQRCLPGTKGLRITAGMTDGFHTADKRNELGYHFGMGMDRYVNGCHKWVFSGEYLQKYYPYKDIRVPVSQFTAEGGYYYNFLSDANKVFLCYAGGSVLAGYETVNWGTGMLFDGSRLCVGDAFVYGGAVSLEIETYLANQVVLLFHARERCLWGNDSGHFHFQFGVGLKIILN</sequence>
<organism evidence="1 2">
    <name type="scientific">Bacteroides fragilis str. 3998T(B)3</name>
    <dbReference type="NCBI Taxonomy" id="1339316"/>
    <lineage>
        <taxon>Bacteria</taxon>
        <taxon>Pseudomonadati</taxon>
        <taxon>Bacteroidota</taxon>
        <taxon>Bacteroidia</taxon>
        <taxon>Bacteroidales</taxon>
        <taxon>Bacteroidaceae</taxon>
        <taxon>Bacteroides</taxon>
    </lineage>
</organism>
<dbReference type="InterPro" id="IPR018899">
    <property type="entry name" value="Conjug_transposon_Tra0"/>
</dbReference>
<name>A0A015U6B8_BACFG</name>
<proteinExistence type="predicted"/>
<evidence type="ECO:0000313" key="2">
    <source>
        <dbReference type="Proteomes" id="UP000020773"/>
    </source>
</evidence>
<gene>
    <name evidence="1" type="ORF">M125_0935</name>
</gene>
<dbReference type="AlphaFoldDB" id="A0A015U6B8"/>
<dbReference type="EMBL" id="JGDB01000017">
    <property type="protein sequence ID" value="EXY92364.1"/>
    <property type="molecule type" value="Genomic_DNA"/>
</dbReference>
<dbReference type="Proteomes" id="UP000020773">
    <property type="component" value="Unassembled WGS sequence"/>
</dbReference>
<comment type="caution">
    <text evidence="1">The sequence shown here is derived from an EMBL/GenBank/DDBJ whole genome shotgun (WGS) entry which is preliminary data.</text>
</comment>
<reference evidence="1 2" key="1">
    <citation type="submission" date="2014-02" db="EMBL/GenBank/DDBJ databases">
        <authorList>
            <person name="Sears C."/>
            <person name="Carroll K."/>
            <person name="Sack B.R."/>
            <person name="Qadri F."/>
            <person name="Myers L.L."/>
            <person name="Chung G.-T."/>
            <person name="Escheverria P."/>
            <person name="Fraser C.M."/>
            <person name="Sadzewicz L."/>
            <person name="Shefchek K.A."/>
            <person name="Tallon L."/>
            <person name="Das S.P."/>
            <person name="Daugherty S."/>
            <person name="Mongodin E.F."/>
        </authorList>
    </citation>
    <scope>NUCLEOTIDE SEQUENCE [LARGE SCALE GENOMIC DNA]</scope>
    <source>
        <strain evidence="2">3998T(B)3</strain>
    </source>
</reference>